<accession>A0A6J5QTM6</accession>
<evidence type="ECO:0000313" key="1">
    <source>
        <dbReference type="EMBL" id="CAB4187999.1"/>
    </source>
</evidence>
<proteinExistence type="predicted"/>
<sequence>MSLVRENLLTRKGYTPYCGGDYSRCRLPRLVFDGDQFKCPHGCGFRTNYDPEFIEQYKAAQKMMCEPTTNQEPKP</sequence>
<dbReference type="EMBL" id="LR797114">
    <property type="protein sequence ID" value="CAB4187999.1"/>
    <property type="molecule type" value="Genomic_DNA"/>
</dbReference>
<name>A0A6J5QTM6_9CAUD</name>
<protein>
    <submittedName>
        <fullName evidence="1">Uncharacterized protein</fullName>
    </submittedName>
</protein>
<reference evidence="1" key="1">
    <citation type="submission" date="2020-05" db="EMBL/GenBank/DDBJ databases">
        <authorList>
            <person name="Chiriac C."/>
            <person name="Salcher M."/>
            <person name="Ghai R."/>
            <person name="Kavagutti S V."/>
        </authorList>
    </citation>
    <scope>NUCLEOTIDE SEQUENCE</scope>
</reference>
<gene>
    <name evidence="1" type="ORF">UFOVP1169_40</name>
</gene>
<organism evidence="1">
    <name type="scientific">uncultured Caudovirales phage</name>
    <dbReference type="NCBI Taxonomy" id="2100421"/>
    <lineage>
        <taxon>Viruses</taxon>
        <taxon>Duplodnaviria</taxon>
        <taxon>Heunggongvirae</taxon>
        <taxon>Uroviricota</taxon>
        <taxon>Caudoviricetes</taxon>
        <taxon>Peduoviridae</taxon>
        <taxon>Maltschvirus</taxon>
        <taxon>Maltschvirus maltsch</taxon>
    </lineage>
</organism>